<sequence>MNAINKHMFRNSIITCVSSIFLLGACSDKLDVTPKDQVSDATLWTSTNNADLFLNNIYGTLPGPMSMTDSWEHFSDNAIAGVAGQYSATVFGQANYNASNGPNLWGYYYNIRKANLFLARVEASSLPDDWKKKRAAEARFLRAYFYSILWNYYGGVPLITKVLNLAEQGDEVFYARSTSEETMNFIVKELDEISPDLLLKPETGRISRGAALTLKAWCQLYMASPLYNTNGDLAKWKVAADAYKAVMNLGVYNLFTDYNSLFLEENNNNEEVIFDKPYYRSNGMTGTMGPSYVGMSEYRGYGYSNPTQELVNDYLMSNGKAISDPTSGYNPKKPYEGRERRFYADIIYDGSEWIGLEMIMKQGVGSKSATDLSNLNEATNTGYYWRKLMDPKYAFVGNSQNSAHFILFRYAEVLLGYAEAQNEFAGPDESVYAAINMVRKRVDLPILSGLNKEGMRKAIQRERRVELTLEDKRYLDLLRWKQAEEKLNGVMHAVVIKKENNEWVYSYVPAPGGTHAFYANKNYFFPIPQQALDQNNKLKQNPNY</sequence>
<evidence type="ECO:0000256" key="3">
    <source>
        <dbReference type="ARBA" id="ARBA00022729"/>
    </source>
</evidence>
<gene>
    <name evidence="8" type="ORF">GQF63_01155</name>
</gene>
<dbReference type="SUPFAM" id="SSF48452">
    <property type="entry name" value="TPR-like"/>
    <property type="match status" value="1"/>
</dbReference>
<evidence type="ECO:0000313" key="9">
    <source>
        <dbReference type="Proteomes" id="UP000435036"/>
    </source>
</evidence>
<protein>
    <submittedName>
        <fullName evidence="8">RagB/SusD family nutrient uptake outer membrane protein</fullName>
    </submittedName>
</protein>
<keyword evidence="9" id="KW-1185">Reference proteome</keyword>
<feature type="domain" description="RagB/SusD" evidence="6">
    <location>
        <begin position="271"/>
        <end position="544"/>
    </location>
</feature>
<dbReference type="Gene3D" id="1.25.40.390">
    <property type="match status" value="1"/>
</dbReference>
<dbReference type="PROSITE" id="PS51257">
    <property type="entry name" value="PROKAR_LIPOPROTEIN"/>
    <property type="match status" value="1"/>
</dbReference>
<evidence type="ECO:0000256" key="1">
    <source>
        <dbReference type="ARBA" id="ARBA00004442"/>
    </source>
</evidence>
<keyword evidence="4" id="KW-0472">Membrane</keyword>
<comment type="caution">
    <text evidence="8">The sequence shown here is derived from an EMBL/GenBank/DDBJ whole genome shotgun (WGS) entry which is preliminary data.</text>
</comment>
<keyword evidence="5" id="KW-0998">Cell outer membrane</keyword>
<evidence type="ECO:0000256" key="4">
    <source>
        <dbReference type="ARBA" id="ARBA00023136"/>
    </source>
</evidence>
<comment type="similarity">
    <text evidence="2">Belongs to the SusD family.</text>
</comment>
<organism evidence="8 9">
    <name type="scientific">Sphingobacterium humi</name>
    <dbReference type="NCBI Taxonomy" id="1796905"/>
    <lineage>
        <taxon>Bacteria</taxon>
        <taxon>Pseudomonadati</taxon>
        <taxon>Bacteroidota</taxon>
        <taxon>Sphingobacteriia</taxon>
        <taxon>Sphingobacteriales</taxon>
        <taxon>Sphingobacteriaceae</taxon>
        <taxon>Sphingobacterium</taxon>
    </lineage>
</organism>
<evidence type="ECO:0000256" key="5">
    <source>
        <dbReference type="ARBA" id="ARBA00023237"/>
    </source>
</evidence>
<dbReference type="InterPro" id="IPR012944">
    <property type="entry name" value="SusD_RagB_dom"/>
</dbReference>
<dbReference type="Proteomes" id="UP000435036">
    <property type="component" value="Unassembled WGS sequence"/>
</dbReference>
<name>A0A6N8KV97_9SPHI</name>
<feature type="domain" description="SusD-like N-terminal" evidence="7">
    <location>
        <begin position="92"/>
        <end position="192"/>
    </location>
</feature>
<dbReference type="RefSeq" id="WP_160367256.1">
    <property type="nucleotide sequence ID" value="NZ_WSQA01000001.1"/>
</dbReference>
<dbReference type="Pfam" id="PF14322">
    <property type="entry name" value="SusD-like_3"/>
    <property type="match status" value="1"/>
</dbReference>
<dbReference type="InterPro" id="IPR033985">
    <property type="entry name" value="SusD-like_N"/>
</dbReference>
<dbReference type="InterPro" id="IPR011990">
    <property type="entry name" value="TPR-like_helical_dom_sf"/>
</dbReference>
<reference evidence="8 9" key="1">
    <citation type="submission" date="2019-12" db="EMBL/GenBank/DDBJ databases">
        <authorList>
            <person name="Dong K."/>
        </authorList>
    </citation>
    <scope>NUCLEOTIDE SEQUENCE [LARGE SCALE GENOMIC DNA]</scope>
    <source>
        <strain evidence="8 9">JCM 31225</strain>
    </source>
</reference>
<dbReference type="OrthoDB" id="691231at2"/>
<evidence type="ECO:0000259" key="7">
    <source>
        <dbReference type="Pfam" id="PF14322"/>
    </source>
</evidence>
<proteinExistence type="inferred from homology"/>
<dbReference type="Pfam" id="PF07980">
    <property type="entry name" value="SusD_RagB"/>
    <property type="match status" value="1"/>
</dbReference>
<dbReference type="EMBL" id="WSQA01000001">
    <property type="protein sequence ID" value="MVZ60619.1"/>
    <property type="molecule type" value="Genomic_DNA"/>
</dbReference>
<evidence type="ECO:0000256" key="2">
    <source>
        <dbReference type="ARBA" id="ARBA00006275"/>
    </source>
</evidence>
<keyword evidence="3" id="KW-0732">Signal</keyword>
<dbReference type="GO" id="GO:0009279">
    <property type="term" value="C:cell outer membrane"/>
    <property type="evidence" value="ECO:0007669"/>
    <property type="project" value="UniProtKB-SubCell"/>
</dbReference>
<accession>A0A6N8KV97</accession>
<evidence type="ECO:0000313" key="8">
    <source>
        <dbReference type="EMBL" id="MVZ60619.1"/>
    </source>
</evidence>
<evidence type="ECO:0000259" key="6">
    <source>
        <dbReference type="Pfam" id="PF07980"/>
    </source>
</evidence>
<comment type="subcellular location">
    <subcellularLocation>
        <location evidence="1">Cell outer membrane</location>
    </subcellularLocation>
</comment>
<dbReference type="AlphaFoldDB" id="A0A6N8KV97"/>